<organism evidence="1">
    <name type="scientific">Picea glauca</name>
    <name type="common">White spruce</name>
    <name type="synonym">Pinus glauca</name>
    <dbReference type="NCBI Taxonomy" id="3330"/>
    <lineage>
        <taxon>Eukaryota</taxon>
        <taxon>Viridiplantae</taxon>
        <taxon>Streptophyta</taxon>
        <taxon>Embryophyta</taxon>
        <taxon>Tracheophyta</taxon>
        <taxon>Spermatophyta</taxon>
        <taxon>Pinopsida</taxon>
        <taxon>Pinidae</taxon>
        <taxon>Conifers I</taxon>
        <taxon>Pinales</taxon>
        <taxon>Pinaceae</taxon>
        <taxon>Picea</taxon>
    </lineage>
</organism>
<proteinExistence type="predicted"/>
<reference evidence="1" key="1">
    <citation type="journal article" date="2015" name="Genome Biol. Evol.">
        <title>Organellar Genomes of White Spruce (Picea glauca): Assembly and Annotation.</title>
        <authorList>
            <person name="Jackman S.D."/>
            <person name="Warren R.L."/>
            <person name="Gibb E.A."/>
            <person name="Vandervalk B.P."/>
            <person name="Mohamadi H."/>
            <person name="Chu J."/>
            <person name="Raymond A."/>
            <person name="Pleasance S."/>
            <person name="Coope R."/>
            <person name="Wildung M.R."/>
            <person name="Ritland C.E."/>
            <person name="Bousquet J."/>
            <person name="Jones S.J."/>
            <person name="Bohlmann J."/>
            <person name="Birol I."/>
        </authorList>
    </citation>
    <scope>NUCLEOTIDE SEQUENCE [LARGE SCALE GENOMIC DNA]</scope>
    <source>
        <tissue evidence="1">Flushing bud</tissue>
    </source>
</reference>
<name>A0A117NHZ2_PICGL</name>
<sequence>MLIATIIGKLPGSVIARMIIKRCVQWRHRIGNRKVVKWNGVSQRRIPYILSYRGAHPNLTTRRIWR</sequence>
<comment type="caution">
    <text evidence="1">The sequence shown here is derived from an EMBL/GenBank/DDBJ whole genome shotgun (WGS) entry which is preliminary data.</text>
</comment>
<keyword evidence="1" id="KW-0496">Mitochondrion</keyword>
<evidence type="ECO:0000313" key="1">
    <source>
        <dbReference type="EMBL" id="KUM49100.1"/>
    </source>
</evidence>
<gene>
    <name evidence="1" type="ORF">ABT39_MTgene3649</name>
</gene>
<geneLocation type="mitochondrion" evidence="1"/>
<protein>
    <submittedName>
        <fullName evidence="1">Uncharacterized protein</fullName>
    </submittedName>
</protein>
<dbReference type="AlphaFoldDB" id="A0A117NHZ2"/>
<dbReference type="EMBL" id="LKAM01000003">
    <property type="protein sequence ID" value="KUM49100.1"/>
    <property type="molecule type" value="Genomic_DNA"/>
</dbReference>
<accession>A0A117NHZ2</accession>